<evidence type="ECO:0000256" key="1">
    <source>
        <dbReference type="SAM" id="MobiDB-lite"/>
    </source>
</evidence>
<feature type="compositionally biased region" description="Polar residues" evidence="1">
    <location>
        <begin position="61"/>
        <end position="73"/>
    </location>
</feature>
<accession>A0ABS2IQZ4</accession>
<comment type="caution">
    <text evidence="2">The sequence shown here is derived from an EMBL/GenBank/DDBJ whole genome shotgun (WGS) entry which is preliminary data.</text>
</comment>
<feature type="region of interest" description="Disordered" evidence="1">
    <location>
        <begin position="154"/>
        <end position="193"/>
    </location>
</feature>
<protein>
    <recommendedName>
        <fullName evidence="4">Serine/threonine protein kinase</fullName>
    </recommendedName>
</protein>
<proteinExistence type="predicted"/>
<evidence type="ECO:0008006" key="4">
    <source>
        <dbReference type="Google" id="ProtNLM"/>
    </source>
</evidence>
<evidence type="ECO:0000313" key="2">
    <source>
        <dbReference type="EMBL" id="MBM7075753.1"/>
    </source>
</evidence>
<sequence>MTKEENQGKGAIWDLRDLVGDLADQIPAGPGDGAPAARTIGVRPPRDAPNRRPPGTPLAESPTSRPDTQQADSLTEGDERQHPALAPFGGLPVVPTDKVTAPEAFPRRPERSGTTLPSTPTLRKPAGVVLAVLLVVVGTAYGVHLWNPDDPGTSGYGESVSTPNPYLTPADSTGTPDEPTGPPDGGTTTPPDPEAAALAELHRLHDQDLPTVNLDGRYVAQLASKSEGIVDPRQQAANGSHTFYASDILAEHLRLRAEFGTEVPVVLLLSTDYGQQQRHGNQPLWLTFAVLPEGSKESVASWCGGHFAQLTEEARQNLCVPRRLRPPGT</sequence>
<dbReference type="Proteomes" id="UP001518872">
    <property type="component" value="Unassembled WGS sequence"/>
</dbReference>
<feature type="region of interest" description="Disordered" evidence="1">
    <location>
        <begin position="23"/>
        <end position="122"/>
    </location>
</feature>
<feature type="compositionally biased region" description="Polar residues" evidence="1">
    <location>
        <begin position="112"/>
        <end position="121"/>
    </location>
</feature>
<reference evidence="2 3" key="1">
    <citation type="submission" date="2021-02" db="EMBL/GenBank/DDBJ databases">
        <authorList>
            <person name="Ra J.-S."/>
        </authorList>
    </citation>
    <scope>NUCLEOTIDE SEQUENCE [LARGE SCALE GENOMIC DNA]</scope>
    <source>
        <strain evidence="2 3">MMS20-R1-14</strain>
    </source>
</reference>
<evidence type="ECO:0000313" key="3">
    <source>
        <dbReference type="Proteomes" id="UP001518872"/>
    </source>
</evidence>
<keyword evidence="3" id="KW-1185">Reference proteome</keyword>
<organism evidence="2 3">
    <name type="scientific">Micromonospora humida</name>
    <dbReference type="NCBI Taxonomy" id="2809018"/>
    <lineage>
        <taxon>Bacteria</taxon>
        <taxon>Bacillati</taxon>
        <taxon>Actinomycetota</taxon>
        <taxon>Actinomycetes</taxon>
        <taxon>Micromonosporales</taxon>
        <taxon>Micromonosporaceae</taxon>
        <taxon>Micromonospora</taxon>
    </lineage>
</organism>
<dbReference type="RefSeq" id="WP_204923843.1">
    <property type="nucleotide sequence ID" value="NZ_JAFEUC010000002.1"/>
</dbReference>
<dbReference type="EMBL" id="JAFEUC010000002">
    <property type="protein sequence ID" value="MBM7075753.1"/>
    <property type="molecule type" value="Genomic_DNA"/>
</dbReference>
<feature type="compositionally biased region" description="Low complexity" evidence="1">
    <location>
        <begin position="27"/>
        <end position="37"/>
    </location>
</feature>
<gene>
    <name evidence="2" type="ORF">JQX11_05210</name>
</gene>
<name>A0ABS2IQZ4_9ACTN</name>